<dbReference type="PIRSF" id="PIRSF005763">
    <property type="entry name" value="Txn_reg_ModE"/>
    <property type="match status" value="1"/>
</dbReference>
<dbReference type="GO" id="GO:0003700">
    <property type="term" value="F:DNA-binding transcription factor activity"/>
    <property type="evidence" value="ECO:0007669"/>
    <property type="project" value="InterPro"/>
</dbReference>
<evidence type="ECO:0000256" key="1">
    <source>
        <dbReference type="ARBA" id="ARBA00008110"/>
    </source>
</evidence>
<evidence type="ECO:0000256" key="5">
    <source>
        <dbReference type="PIRNR" id="PIRNR005763"/>
    </source>
</evidence>
<evidence type="ECO:0000256" key="6">
    <source>
        <dbReference type="PIRSR" id="PIRSR005763-1"/>
    </source>
</evidence>
<dbReference type="InterPro" id="IPR036390">
    <property type="entry name" value="WH_DNA-bd_sf"/>
</dbReference>
<evidence type="ECO:0000313" key="9">
    <source>
        <dbReference type="Proteomes" id="UP000306753"/>
    </source>
</evidence>
<evidence type="ECO:0000259" key="7">
    <source>
        <dbReference type="PROSITE" id="PS51866"/>
    </source>
</evidence>
<dbReference type="AlphaFoldDB" id="A0A5R9Q9U4"/>
<keyword evidence="9" id="KW-1185">Reference proteome</keyword>
<dbReference type="EMBL" id="QLAG01000042">
    <property type="protein sequence ID" value="TLX61523.1"/>
    <property type="molecule type" value="Genomic_DNA"/>
</dbReference>
<evidence type="ECO:0000256" key="3">
    <source>
        <dbReference type="ARBA" id="ARBA00022505"/>
    </source>
</evidence>
<dbReference type="OrthoDB" id="9800709at2"/>
<dbReference type="InterPro" id="IPR004606">
    <property type="entry name" value="Mop_domain"/>
</dbReference>
<proteinExistence type="inferred from homology"/>
<protein>
    <submittedName>
        <fullName evidence="8">Molybdenum-dependent transcriptional regulator</fullName>
    </submittedName>
</protein>
<dbReference type="PROSITE" id="PS51866">
    <property type="entry name" value="MOP"/>
    <property type="match status" value="2"/>
</dbReference>
<gene>
    <name evidence="8" type="ORF">DN820_20810</name>
</gene>
<dbReference type="InterPro" id="IPR051815">
    <property type="entry name" value="Molybdate_resp_trans_reg"/>
</dbReference>
<keyword evidence="2 5" id="KW-0813">Transport</keyword>
<dbReference type="PANTHER" id="PTHR30432">
    <property type="entry name" value="TRANSCRIPTIONAL REGULATOR MODE"/>
    <property type="match status" value="1"/>
</dbReference>
<dbReference type="SUPFAM" id="SSF46785">
    <property type="entry name" value="Winged helix' DNA-binding domain"/>
    <property type="match status" value="1"/>
</dbReference>
<dbReference type="InterPro" id="IPR003725">
    <property type="entry name" value="ModE-bd_N"/>
</dbReference>
<dbReference type="InterPro" id="IPR008995">
    <property type="entry name" value="Mo/tungstate-bd_C_term_dom"/>
</dbReference>
<evidence type="ECO:0000256" key="4">
    <source>
        <dbReference type="ARBA" id="ARBA00022737"/>
    </source>
</evidence>
<dbReference type="NCBIfam" id="TIGR00638">
    <property type="entry name" value="Mop"/>
    <property type="match status" value="2"/>
</dbReference>
<dbReference type="SUPFAM" id="SSF50331">
    <property type="entry name" value="MOP-like"/>
    <property type="match status" value="2"/>
</dbReference>
<feature type="region of interest" description="Required for dimer formation and molybdate binding" evidence="6">
    <location>
        <begin position="134"/>
        <end position="142"/>
    </location>
</feature>
<dbReference type="InterPro" id="IPR000847">
    <property type="entry name" value="LysR_HTH_N"/>
</dbReference>
<dbReference type="Pfam" id="PF03459">
    <property type="entry name" value="TOBE"/>
    <property type="match status" value="2"/>
</dbReference>
<comment type="caution">
    <text evidence="8">The sequence shown here is derived from an EMBL/GenBank/DDBJ whole genome shotgun (WGS) entry which is preliminary data.</text>
</comment>
<dbReference type="NCBIfam" id="TIGR00637">
    <property type="entry name" value="ModE_repress"/>
    <property type="match status" value="1"/>
</dbReference>
<dbReference type="InterPro" id="IPR005116">
    <property type="entry name" value="Transp-assoc_OB_typ1"/>
</dbReference>
<dbReference type="PANTHER" id="PTHR30432:SF1">
    <property type="entry name" value="DNA-BINDING TRANSCRIPTIONAL DUAL REGULATOR MODE"/>
    <property type="match status" value="1"/>
</dbReference>
<reference evidence="8 9" key="1">
    <citation type="journal article" date="2017" name="Eur. J. Clin. Microbiol. Infect. Dis.">
        <title>Uncommonly isolated clinical Pseudomonas: identification and phylogenetic assignation.</title>
        <authorList>
            <person name="Mulet M."/>
            <person name="Gomila M."/>
            <person name="Ramirez A."/>
            <person name="Cardew S."/>
            <person name="Moore E.R."/>
            <person name="Lalucat J."/>
            <person name="Garcia-Valdes E."/>
        </authorList>
    </citation>
    <scope>NUCLEOTIDE SEQUENCE [LARGE SCALE GENOMIC DNA]</scope>
    <source>
        <strain evidence="8 9">SD129</strain>
    </source>
</reference>
<organism evidence="8 9">
    <name type="scientific">Stutzerimonas nosocomialis</name>
    <dbReference type="NCBI Taxonomy" id="1056496"/>
    <lineage>
        <taxon>Bacteria</taxon>
        <taxon>Pseudomonadati</taxon>
        <taxon>Pseudomonadota</taxon>
        <taxon>Gammaproteobacteria</taxon>
        <taxon>Pseudomonadales</taxon>
        <taxon>Pseudomonadaceae</taxon>
        <taxon>Stutzerimonas</taxon>
    </lineage>
</organism>
<dbReference type="Gene3D" id="2.40.50.100">
    <property type="match status" value="2"/>
</dbReference>
<evidence type="ECO:0000313" key="8">
    <source>
        <dbReference type="EMBL" id="TLX61523.1"/>
    </source>
</evidence>
<name>A0A5R9Q9U4_9GAMM</name>
<dbReference type="Proteomes" id="UP000306753">
    <property type="component" value="Unassembled WGS sequence"/>
</dbReference>
<dbReference type="InterPro" id="IPR016462">
    <property type="entry name" value="ModE"/>
</dbReference>
<feature type="domain" description="Mop" evidence="7">
    <location>
        <begin position="204"/>
        <end position="270"/>
    </location>
</feature>
<evidence type="ECO:0000256" key="2">
    <source>
        <dbReference type="ARBA" id="ARBA00022448"/>
    </source>
</evidence>
<dbReference type="Gene3D" id="1.10.10.10">
    <property type="entry name" value="Winged helix-like DNA-binding domain superfamily/Winged helix DNA-binding domain"/>
    <property type="match status" value="1"/>
</dbReference>
<dbReference type="InterPro" id="IPR036388">
    <property type="entry name" value="WH-like_DNA-bd_sf"/>
</dbReference>
<dbReference type="Pfam" id="PF00126">
    <property type="entry name" value="HTH_1"/>
    <property type="match status" value="1"/>
</dbReference>
<dbReference type="GO" id="GO:0030151">
    <property type="term" value="F:molybdenum ion binding"/>
    <property type="evidence" value="ECO:0007669"/>
    <property type="project" value="UniProtKB-UniRule"/>
</dbReference>
<comment type="similarity">
    <text evidence="1 5">Belongs to the ModE family.</text>
</comment>
<keyword evidence="3 5" id="KW-0500">Molybdenum</keyword>
<feature type="domain" description="Mop" evidence="7">
    <location>
        <begin position="133"/>
        <end position="199"/>
    </location>
</feature>
<keyword evidence="4" id="KW-0677">Repeat</keyword>
<sequence length="271" mass="29219">MTGDKPSESALRIDGHLWFNRNDKAYLGGKRVELLEQIERTGSISQAAKAVQLSYKGAWDAVEAMNNLSERPLVVREAGGSGGGGTRLTDFGRQMVHTWRRMQAEYERFLAQLAAGAERHEEADNLLRAIAMKTSARNQFRGRVAEIRPGSVNGSVTLDLGGGLALVANITRDSIEALQLAPGTPAIALIKSSFVLLSPDPEVRISTQNRLHGVVLSITPGAINSEVKLQLSEHRTLVAVITNQSVDELGIQVGQPCTALIKASHIIIAVD</sequence>
<dbReference type="RefSeq" id="WP_138409768.1">
    <property type="nucleotide sequence ID" value="NZ_QLAE01000034.1"/>
</dbReference>
<accession>A0A5R9Q9U4</accession>
<dbReference type="GO" id="GO:0015689">
    <property type="term" value="P:molybdate ion transport"/>
    <property type="evidence" value="ECO:0007669"/>
    <property type="project" value="UniProtKB-UniRule"/>
</dbReference>